<reference evidence="1 2" key="1">
    <citation type="submission" date="2020-08" db="EMBL/GenBank/DDBJ databases">
        <title>Genomic Encyclopedia of Type Strains, Phase IV (KMG-IV): sequencing the most valuable type-strain genomes for metagenomic binning, comparative biology and taxonomic classification.</title>
        <authorList>
            <person name="Goeker M."/>
        </authorList>
    </citation>
    <scope>NUCLEOTIDE SEQUENCE [LARGE SCALE GENOMIC DNA]</scope>
    <source>
        <strain evidence="1 2">DSM 45615</strain>
    </source>
</reference>
<evidence type="ECO:0000313" key="2">
    <source>
        <dbReference type="Proteomes" id="UP000578449"/>
    </source>
</evidence>
<gene>
    <name evidence="1" type="ORF">HNP84_009315</name>
</gene>
<dbReference type="GO" id="GO:0016787">
    <property type="term" value="F:hydrolase activity"/>
    <property type="evidence" value="ECO:0007669"/>
    <property type="project" value="UniProtKB-KW"/>
</dbReference>
<dbReference type="InterPro" id="IPR023292">
    <property type="entry name" value="NTP_PyroPHydrolase-like_dom_sf"/>
</dbReference>
<evidence type="ECO:0000313" key="1">
    <source>
        <dbReference type="EMBL" id="MBB5139552.1"/>
    </source>
</evidence>
<protein>
    <submittedName>
        <fullName evidence="1">Putative HAD superfamily Cof-like phosphohydrolase</fullName>
    </submittedName>
</protein>
<dbReference type="Pfam" id="PF01503">
    <property type="entry name" value="PRA-PH"/>
    <property type="match status" value="1"/>
</dbReference>
<organism evidence="1 2">
    <name type="scientific">Thermocatellispora tengchongensis</name>
    <dbReference type="NCBI Taxonomy" id="1073253"/>
    <lineage>
        <taxon>Bacteria</taxon>
        <taxon>Bacillati</taxon>
        <taxon>Actinomycetota</taxon>
        <taxon>Actinomycetes</taxon>
        <taxon>Streptosporangiales</taxon>
        <taxon>Streptosporangiaceae</taxon>
        <taxon>Thermocatellispora</taxon>
    </lineage>
</organism>
<dbReference type="Proteomes" id="UP000578449">
    <property type="component" value="Unassembled WGS sequence"/>
</dbReference>
<keyword evidence="2" id="KW-1185">Reference proteome</keyword>
<accession>A0A840PKC3</accession>
<comment type="caution">
    <text evidence="1">The sequence shown here is derived from an EMBL/GenBank/DDBJ whole genome shotgun (WGS) entry which is preliminary data.</text>
</comment>
<dbReference type="EMBL" id="JACHGN010000030">
    <property type="protein sequence ID" value="MBB5139552.1"/>
    <property type="molecule type" value="Genomic_DNA"/>
</dbReference>
<dbReference type="AlphaFoldDB" id="A0A840PKC3"/>
<dbReference type="RefSeq" id="WP_185056375.1">
    <property type="nucleotide sequence ID" value="NZ_BAABIX010000032.1"/>
</dbReference>
<dbReference type="SUPFAM" id="SSF101386">
    <property type="entry name" value="all-alpha NTP pyrophosphatases"/>
    <property type="match status" value="1"/>
</dbReference>
<dbReference type="Gene3D" id="1.10.3420.10">
    <property type="entry name" value="putative ntp pyrophosphohydrolase like domain"/>
    <property type="match status" value="1"/>
</dbReference>
<name>A0A840PKC3_9ACTN</name>
<dbReference type="InterPro" id="IPR021130">
    <property type="entry name" value="PRib-ATP_PPHydrolase-like"/>
</dbReference>
<proteinExistence type="predicted"/>
<keyword evidence="1" id="KW-0378">Hydrolase</keyword>
<sequence length="126" mass="13425">MTDSIARSVREFHDKLGLGVADSPALLPPEQAELRRRLLHEEVRELDEAVESGDLVAIAHELADVVYVAYGTAVTYGIDLDRVLAEIHRANMTKSPPSGGKARKGPGFVPPDVAGALYAPGQGPVT</sequence>